<evidence type="ECO:0000313" key="1">
    <source>
        <dbReference type="EMBL" id="KAA9005444.1"/>
    </source>
</evidence>
<protein>
    <recommendedName>
        <fullName evidence="3">Lipoprotein</fullName>
    </recommendedName>
</protein>
<dbReference type="Proteomes" id="UP000367750">
    <property type="component" value="Unassembled WGS sequence"/>
</dbReference>
<name>A0A5J5GDC7_9BACL</name>
<keyword evidence="2" id="KW-1185">Reference proteome</keyword>
<comment type="caution">
    <text evidence="1">The sequence shown here is derived from an EMBL/GenBank/DDBJ whole genome shotgun (WGS) entry which is preliminary data.</text>
</comment>
<dbReference type="RefSeq" id="WP_150457757.1">
    <property type="nucleotide sequence ID" value="NZ_VYKK01000008.1"/>
</dbReference>
<gene>
    <name evidence="1" type="ORF">F4V43_08225</name>
</gene>
<dbReference type="OrthoDB" id="2607853at2"/>
<dbReference type="EMBL" id="VYKK01000008">
    <property type="protein sequence ID" value="KAA9005444.1"/>
    <property type="molecule type" value="Genomic_DNA"/>
</dbReference>
<evidence type="ECO:0000313" key="2">
    <source>
        <dbReference type="Proteomes" id="UP000367750"/>
    </source>
</evidence>
<dbReference type="PROSITE" id="PS51257">
    <property type="entry name" value="PROKAR_LIPOPROTEIN"/>
    <property type="match status" value="1"/>
</dbReference>
<evidence type="ECO:0008006" key="3">
    <source>
        <dbReference type="Google" id="ProtNLM"/>
    </source>
</evidence>
<organism evidence="1 2">
    <name type="scientific">Paenibacillus spiritus</name>
    <dbReference type="NCBI Taxonomy" id="2496557"/>
    <lineage>
        <taxon>Bacteria</taxon>
        <taxon>Bacillati</taxon>
        <taxon>Bacillota</taxon>
        <taxon>Bacilli</taxon>
        <taxon>Bacillales</taxon>
        <taxon>Paenibacillaceae</taxon>
        <taxon>Paenibacillus</taxon>
    </lineage>
</organism>
<accession>A0A5J5GDC7</accession>
<proteinExistence type="predicted"/>
<reference evidence="1 2" key="1">
    <citation type="submission" date="2019-09" db="EMBL/GenBank/DDBJ databases">
        <title>Bacillus ochoae sp. nov., Paenibacillus whitsoniae sp. nov., Paenibacillus spiritus sp. nov. Isolated from the Mars Exploration Rover during spacecraft assembly.</title>
        <authorList>
            <person name="Seuylemezian A."/>
            <person name="Vaishampayan P."/>
        </authorList>
    </citation>
    <scope>NUCLEOTIDE SEQUENCE [LARGE SCALE GENOMIC DNA]</scope>
    <source>
        <strain evidence="1 2">MER_111</strain>
    </source>
</reference>
<sequence length="271" mass="30602">MKRIGTRTVTIIVALWTVFSLFGCGLSRERAAERILKGLEAKYGEPFTLDGIGGSWGTMNNHTLKAIVRPKSDPNLKVAVEMTKDGKQLFDKYLNQRVAKNEEPRIRELAQRLWPAASLSVANDTRLTYPKERDISMSFAEFMERYPTNIQLVSIYLDASGHLNGEGRIDSGQELPKYREFAGLLKDQGYYRTSVNWVYLTPEAYLRLGEARASSDTIDQYLMKLEEDTGKPQILAVSGLTLDAGGTIEETEQEILSYFDAWEEQSPGRTE</sequence>
<dbReference type="AlphaFoldDB" id="A0A5J5GDC7"/>